<keyword evidence="4" id="KW-0472">Membrane</keyword>
<dbReference type="Gene3D" id="1.25.40.390">
    <property type="match status" value="1"/>
</dbReference>
<evidence type="ECO:0000313" key="8">
    <source>
        <dbReference type="EMBL" id="SHL47888.1"/>
    </source>
</evidence>
<dbReference type="RefSeq" id="WP_072970342.1">
    <property type="nucleotide sequence ID" value="NZ_FRBY01000001.1"/>
</dbReference>
<dbReference type="PROSITE" id="PS51257">
    <property type="entry name" value="PROKAR_LIPOPROTEIN"/>
    <property type="match status" value="1"/>
</dbReference>
<feature type="domain" description="RagB/SusD" evidence="6">
    <location>
        <begin position="376"/>
        <end position="505"/>
    </location>
</feature>
<proteinExistence type="inferred from homology"/>
<accession>A0A1M7AYP3</accession>
<gene>
    <name evidence="8" type="ORF">SAMN05444366_0858</name>
</gene>
<comment type="subcellular location">
    <subcellularLocation>
        <location evidence="1">Cell outer membrane</location>
    </subcellularLocation>
</comment>
<dbReference type="Pfam" id="PF14322">
    <property type="entry name" value="SusD-like_3"/>
    <property type="match status" value="1"/>
</dbReference>
<keyword evidence="5" id="KW-0998">Cell outer membrane</keyword>
<dbReference type="InterPro" id="IPR011990">
    <property type="entry name" value="TPR-like_helical_dom_sf"/>
</dbReference>
<dbReference type="InterPro" id="IPR033985">
    <property type="entry name" value="SusD-like_N"/>
</dbReference>
<dbReference type="EMBL" id="FRBY01000001">
    <property type="protein sequence ID" value="SHL47888.1"/>
    <property type="molecule type" value="Genomic_DNA"/>
</dbReference>
<keyword evidence="3" id="KW-0732">Signal</keyword>
<dbReference type="OrthoDB" id="5694214at2"/>
<evidence type="ECO:0000256" key="4">
    <source>
        <dbReference type="ARBA" id="ARBA00023136"/>
    </source>
</evidence>
<dbReference type="STRING" id="29534.SAMN05444366_0858"/>
<dbReference type="GO" id="GO:0009279">
    <property type="term" value="C:cell outer membrane"/>
    <property type="evidence" value="ECO:0007669"/>
    <property type="project" value="UniProtKB-SubCell"/>
</dbReference>
<evidence type="ECO:0000313" key="9">
    <source>
        <dbReference type="Proteomes" id="UP000184121"/>
    </source>
</evidence>
<evidence type="ECO:0000256" key="5">
    <source>
        <dbReference type="ARBA" id="ARBA00023237"/>
    </source>
</evidence>
<evidence type="ECO:0000256" key="2">
    <source>
        <dbReference type="ARBA" id="ARBA00006275"/>
    </source>
</evidence>
<evidence type="ECO:0000259" key="7">
    <source>
        <dbReference type="Pfam" id="PF14322"/>
    </source>
</evidence>
<dbReference type="Pfam" id="PF07980">
    <property type="entry name" value="SusD_RagB"/>
    <property type="match status" value="1"/>
</dbReference>
<protein>
    <submittedName>
        <fullName evidence="8">Starch-binding associating with outer membrane</fullName>
    </submittedName>
</protein>
<sequence length="505" mass="55742">MKLKNKITVLGLSFLAFSCTDLDTTNSEYLTGEQYPETTEQAINLATPVFAKTQGMLDGGGWWFTQELTSDEAVCPTRGADWDDGGKWRALSRHTWGPQTEAVTQLYGMIYSAVPQANYAIETLTPASAANPRVAKVLAQVKVSRAYYYYLAIDNFGDVPFPTTFTGAEEFPSKTPRAEVFAAIVKDVEDNVALLPKQGDDGVVRSDITQGMGYTLLAKLYLNAKVYTGTAMWEKAIAACDKVLALGYSLEANPLAPFATQNENCKENIYTIAYDQDTYKGFNLHMRTLIDLSQQTFNMSTAPWNGFATLEAHYNSFPSGDKRLAGILVGQQKTKAGDNIQDPKSGNASLVFTANIPNLQMSLGTNTQEQIRMAGARPVKWEIAAGARDNLSNDFPLFRLADVKLMKAEALVWLNGAGAGDALVNEIKGRAGIAQTSGYTLNDILAERGREMMWEGHRRQDLIRNGKFENIWWEKSDTDANHRLFPIPQYAINANKNLLPQNPGY</sequence>
<evidence type="ECO:0000256" key="1">
    <source>
        <dbReference type="ARBA" id="ARBA00004442"/>
    </source>
</evidence>
<feature type="domain" description="SusD-like N-terminal" evidence="7">
    <location>
        <begin position="88"/>
        <end position="222"/>
    </location>
</feature>
<evidence type="ECO:0000259" key="6">
    <source>
        <dbReference type="Pfam" id="PF07980"/>
    </source>
</evidence>
<name>A0A1M7AYP3_9FLAO</name>
<evidence type="ECO:0000256" key="3">
    <source>
        <dbReference type="ARBA" id="ARBA00022729"/>
    </source>
</evidence>
<dbReference type="InterPro" id="IPR012944">
    <property type="entry name" value="SusD_RagB_dom"/>
</dbReference>
<keyword evidence="9" id="KW-1185">Reference proteome</keyword>
<organism evidence="8 9">
    <name type="scientific">Flavobacterium saccharophilum</name>
    <dbReference type="NCBI Taxonomy" id="29534"/>
    <lineage>
        <taxon>Bacteria</taxon>
        <taxon>Pseudomonadati</taxon>
        <taxon>Bacteroidota</taxon>
        <taxon>Flavobacteriia</taxon>
        <taxon>Flavobacteriales</taxon>
        <taxon>Flavobacteriaceae</taxon>
        <taxon>Flavobacterium</taxon>
    </lineage>
</organism>
<reference evidence="9" key="1">
    <citation type="submission" date="2016-11" db="EMBL/GenBank/DDBJ databases">
        <authorList>
            <person name="Varghese N."/>
            <person name="Submissions S."/>
        </authorList>
    </citation>
    <scope>NUCLEOTIDE SEQUENCE [LARGE SCALE GENOMIC DNA]</scope>
    <source>
        <strain evidence="9">DSM 1811</strain>
    </source>
</reference>
<dbReference type="SUPFAM" id="SSF48452">
    <property type="entry name" value="TPR-like"/>
    <property type="match status" value="1"/>
</dbReference>
<comment type="similarity">
    <text evidence="2">Belongs to the SusD family.</text>
</comment>
<dbReference type="AlphaFoldDB" id="A0A1M7AYP3"/>
<dbReference type="Proteomes" id="UP000184121">
    <property type="component" value="Unassembled WGS sequence"/>
</dbReference>